<dbReference type="STRING" id="6412.T1G745"/>
<evidence type="ECO:0000256" key="7">
    <source>
        <dbReference type="ARBA" id="ARBA00023002"/>
    </source>
</evidence>
<dbReference type="GO" id="GO:0051213">
    <property type="term" value="F:dioxygenase activity"/>
    <property type="evidence" value="ECO:0007669"/>
    <property type="project" value="UniProtKB-KW"/>
</dbReference>
<evidence type="ECO:0000256" key="5">
    <source>
        <dbReference type="ARBA" id="ARBA00022853"/>
    </source>
</evidence>
<dbReference type="InterPro" id="IPR019787">
    <property type="entry name" value="Znf_PHD-finger"/>
</dbReference>
<dbReference type="EMBL" id="AMQM01007396">
    <property type="status" value="NOT_ANNOTATED_CDS"/>
    <property type="molecule type" value="Genomic_DNA"/>
</dbReference>
<dbReference type="InterPro" id="IPR019786">
    <property type="entry name" value="Zinc_finger_PHD-type_CS"/>
</dbReference>
<dbReference type="SMART" id="SM00249">
    <property type="entry name" value="PHD"/>
    <property type="match status" value="1"/>
</dbReference>
<dbReference type="Pfam" id="PF00628">
    <property type="entry name" value="PHD"/>
    <property type="match status" value="1"/>
</dbReference>
<dbReference type="GO" id="GO:0032452">
    <property type="term" value="F:histone demethylase activity"/>
    <property type="evidence" value="ECO:0000318"/>
    <property type="project" value="GO_Central"/>
</dbReference>
<evidence type="ECO:0000313" key="15">
    <source>
        <dbReference type="EMBL" id="ESN93539.1"/>
    </source>
</evidence>
<dbReference type="GeneID" id="20216892"/>
<evidence type="ECO:0000256" key="2">
    <source>
        <dbReference type="ARBA" id="ARBA00022723"/>
    </source>
</evidence>
<keyword evidence="2" id="KW-0479">Metal-binding</keyword>
<dbReference type="HOGENOM" id="CLU_003540_6_0_1"/>
<evidence type="ECO:0000256" key="1">
    <source>
        <dbReference type="ARBA" id="ARBA00004123"/>
    </source>
</evidence>
<dbReference type="PROSITE" id="PS51184">
    <property type="entry name" value="JMJC"/>
    <property type="match status" value="1"/>
</dbReference>
<dbReference type="InterPro" id="IPR001965">
    <property type="entry name" value="Znf_PHD"/>
</dbReference>
<dbReference type="AlphaFoldDB" id="T1G745"/>
<dbReference type="PROSITE" id="PS50016">
    <property type="entry name" value="ZF_PHD_2"/>
    <property type="match status" value="1"/>
</dbReference>
<protein>
    <submittedName>
        <fullName evidence="15 16">Uncharacterized protein</fullName>
    </submittedName>
</protein>
<evidence type="ECO:0000256" key="9">
    <source>
        <dbReference type="ARBA" id="ARBA00023015"/>
    </source>
</evidence>
<dbReference type="CTD" id="20216892"/>
<evidence type="ECO:0000256" key="4">
    <source>
        <dbReference type="ARBA" id="ARBA00022833"/>
    </source>
</evidence>
<keyword evidence="17" id="KW-1185">Reference proteome</keyword>
<gene>
    <name evidence="16" type="primary">20216892</name>
    <name evidence="15" type="ORF">HELRODRAFT_88624</name>
</gene>
<feature type="domain" description="PHD-type" evidence="13">
    <location>
        <begin position="15"/>
        <end position="66"/>
    </location>
</feature>
<dbReference type="RefSeq" id="XP_009028336.1">
    <property type="nucleotide sequence ID" value="XM_009030088.1"/>
</dbReference>
<dbReference type="InterPro" id="IPR011011">
    <property type="entry name" value="Znf_FYVE_PHD"/>
</dbReference>
<dbReference type="GO" id="GO:0003712">
    <property type="term" value="F:transcription coregulator activity"/>
    <property type="evidence" value="ECO:0000318"/>
    <property type="project" value="GO_Central"/>
</dbReference>
<reference evidence="15 17" key="2">
    <citation type="journal article" date="2013" name="Nature">
        <title>Insights into bilaterian evolution from three spiralian genomes.</title>
        <authorList>
            <person name="Simakov O."/>
            <person name="Marletaz F."/>
            <person name="Cho S.J."/>
            <person name="Edsinger-Gonzales E."/>
            <person name="Havlak P."/>
            <person name="Hellsten U."/>
            <person name="Kuo D.H."/>
            <person name="Larsson T."/>
            <person name="Lv J."/>
            <person name="Arendt D."/>
            <person name="Savage R."/>
            <person name="Osoegawa K."/>
            <person name="de Jong P."/>
            <person name="Grimwood J."/>
            <person name="Chapman J.A."/>
            <person name="Shapiro H."/>
            <person name="Aerts A."/>
            <person name="Otillar R.P."/>
            <person name="Terry A.Y."/>
            <person name="Boore J.L."/>
            <person name="Grigoriev I.V."/>
            <person name="Lindberg D.R."/>
            <person name="Seaver E.C."/>
            <person name="Weisblat D.A."/>
            <person name="Putnam N.H."/>
            <person name="Rokhsar D.S."/>
        </authorList>
    </citation>
    <scope>NUCLEOTIDE SEQUENCE</scope>
</reference>
<dbReference type="Gene3D" id="1.20.58.1360">
    <property type="match status" value="1"/>
</dbReference>
<dbReference type="GO" id="GO:0006338">
    <property type="term" value="P:chromatin remodeling"/>
    <property type="evidence" value="ECO:0000318"/>
    <property type="project" value="GO_Central"/>
</dbReference>
<evidence type="ECO:0000256" key="11">
    <source>
        <dbReference type="ARBA" id="ARBA00023242"/>
    </source>
</evidence>
<evidence type="ECO:0000313" key="17">
    <source>
        <dbReference type="Proteomes" id="UP000015101"/>
    </source>
</evidence>
<dbReference type="SMART" id="SM00558">
    <property type="entry name" value="JmjC"/>
    <property type="match status" value="1"/>
</dbReference>
<keyword evidence="7" id="KW-0560">Oxidoreductase</keyword>
<dbReference type="Pfam" id="PF17811">
    <property type="entry name" value="JHD"/>
    <property type="match status" value="1"/>
</dbReference>
<sequence length="443" mass="51648">MATHAVVGEKIFVGKNYCICEKPYQEGEFMIECSICNNWFHGKCVLITEENSAYIDQYHCPKCKETHGPLIWLKLKCTIFFYFLIVKMLSILPKNVRTGSKKFMEKLKTRKFLSAEDIPVISLHGSELTFDYLEKHSFDNPILSTSTDGLHLQTPPTNFSAQAVEDLVGPMQEISVIDVARQEDHRMFLREWTNYFTNQSKKKILNLLSLEFSNSKLSELVTPPQIVFDVSWVTNMWPNDETMYLKPEVQKYCLMSVEDSYTDFHIDFGGTSVWYHVVRGEKIFYLIKPTPSNLAEFETWMKSSEQPMTFFADIVTECYQVKIKQGETVFLPSGWIHAVWTPKESLVFGGNFLNSFNTDIQLQIYNLEKRILAPNKYLFPNFEPLHWFVASSLTSKVKDLLERNQRLPKYLIESLKAMLPCLRVWSRDKEVDWRMVADRWLSG</sequence>
<dbReference type="Gene3D" id="3.30.40.10">
    <property type="entry name" value="Zinc/RING finger domain, C3HC4 (zinc finger)"/>
    <property type="match status" value="1"/>
</dbReference>
<dbReference type="GO" id="GO:0006357">
    <property type="term" value="P:regulation of transcription by RNA polymerase II"/>
    <property type="evidence" value="ECO:0000318"/>
    <property type="project" value="GO_Central"/>
</dbReference>
<dbReference type="InterPro" id="IPR013083">
    <property type="entry name" value="Znf_RING/FYVE/PHD"/>
</dbReference>
<dbReference type="OMA" id="NDETMYL"/>
<dbReference type="Proteomes" id="UP000015101">
    <property type="component" value="Unassembled WGS sequence"/>
</dbReference>
<dbReference type="InParanoid" id="T1G745"/>
<keyword evidence="5" id="KW-0156">Chromatin regulator</keyword>
<evidence type="ECO:0000256" key="3">
    <source>
        <dbReference type="ARBA" id="ARBA00022771"/>
    </source>
</evidence>
<dbReference type="GO" id="GO:0008270">
    <property type="term" value="F:zinc ion binding"/>
    <property type="evidence" value="ECO:0007669"/>
    <property type="project" value="UniProtKB-KW"/>
</dbReference>
<comment type="subcellular location">
    <subcellularLocation>
        <location evidence="1">Nucleus</location>
    </subcellularLocation>
</comment>
<dbReference type="EnsemblMetazoa" id="HelroT88624">
    <property type="protein sequence ID" value="HelroP88624"/>
    <property type="gene ID" value="HelroG88624"/>
</dbReference>
<accession>T1G745</accession>
<evidence type="ECO:0000259" key="14">
    <source>
        <dbReference type="PROSITE" id="PS51184"/>
    </source>
</evidence>
<dbReference type="InterPro" id="IPR041070">
    <property type="entry name" value="JHD"/>
</dbReference>
<keyword evidence="4" id="KW-0862">Zinc</keyword>
<reference evidence="16" key="3">
    <citation type="submission" date="2015-06" db="UniProtKB">
        <authorList>
            <consortium name="EnsemblMetazoa"/>
        </authorList>
    </citation>
    <scope>IDENTIFICATION</scope>
</reference>
<dbReference type="InterPro" id="IPR003347">
    <property type="entry name" value="JmjC_dom"/>
</dbReference>
<keyword evidence="10" id="KW-0804">Transcription</keyword>
<dbReference type="InterPro" id="IPR050690">
    <property type="entry name" value="JHDM1_Histone_Demethylase"/>
</dbReference>
<keyword evidence="6" id="KW-0223">Dioxygenase</keyword>
<evidence type="ECO:0000256" key="8">
    <source>
        <dbReference type="ARBA" id="ARBA00023004"/>
    </source>
</evidence>
<keyword evidence="3 12" id="KW-0863">Zinc-finger</keyword>
<evidence type="ECO:0000256" key="10">
    <source>
        <dbReference type="ARBA" id="ARBA00023163"/>
    </source>
</evidence>
<dbReference type="SUPFAM" id="SSF51197">
    <property type="entry name" value="Clavaminate synthase-like"/>
    <property type="match status" value="1"/>
</dbReference>
<dbReference type="PROSITE" id="PS01359">
    <property type="entry name" value="ZF_PHD_1"/>
    <property type="match status" value="1"/>
</dbReference>
<organism evidence="16 17">
    <name type="scientific">Helobdella robusta</name>
    <name type="common">Californian leech</name>
    <dbReference type="NCBI Taxonomy" id="6412"/>
    <lineage>
        <taxon>Eukaryota</taxon>
        <taxon>Metazoa</taxon>
        <taxon>Spiralia</taxon>
        <taxon>Lophotrochozoa</taxon>
        <taxon>Annelida</taxon>
        <taxon>Clitellata</taxon>
        <taxon>Hirudinea</taxon>
        <taxon>Rhynchobdellida</taxon>
        <taxon>Glossiphoniidae</taxon>
        <taxon>Helobdella</taxon>
    </lineage>
</organism>
<dbReference type="Gene3D" id="2.60.120.650">
    <property type="entry name" value="Cupin"/>
    <property type="match status" value="1"/>
</dbReference>
<dbReference type="KEGG" id="hro:HELRODRAFT_88624"/>
<evidence type="ECO:0000259" key="13">
    <source>
        <dbReference type="PROSITE" id="PS50016"/>
    </source>
</evidence>
<dbReference type="GO" id="GO:0005634">
    <property type="term" value="C:nucleus"/>
    <property type="evidence" value="ECO:0007669"/>
    <property type="project" value="UniProtKB-SubCell"/>
</dbReference>
<evidence type="ECO:0000256" key="12">
    <source>
        <dbReference type="PROSITE-ProRule" id="PRU00146"/>
    </source>
</evidence>
<dbReference type="SUPFAM" id="SSF57903">
    <property type="entry name" value="FYVE/PHD zinc finger"/>
    <property type="match status" value="1"/>
</dbReference>
<dbReference type="OrthoDB" id="5876800at2759"/>
<feature type="domain" description="JmjC" evidence="14">
    <location>
        <begin position="212"/>
        <end position="369"/>
    </location>
</feature>
<proteinExistence type="predicted"/>
<name>T1G745_HELRO</name>
<keyword evidence="9" id="KW-0805">Transcription regulation</keyword>
<dbReference type="eggNOG" id="KOG1633">
    <property type="taxonomic scope" value="Eukaryota"/>
</dbReference>
<reference evidence="17" key="1">
    <citation type="submission" date="2012-12" db="EMBL/GenBank/DDBJ databases">
        <authorList>
            <person name="Hellsten U."/>
            <person name="Grimwood J."/>
            <person name="Chapman J.A."/>
            <person name="Shapiro H."/>
            <person name="Aerts A."/>
            <person name="Otillar R.P."/>
            <person name="Terry A.Y."/>
            <person name="Boore J.L."/>
            <person name="Simakov O."/>
            <person name="Marletaz F."/>
            <person name="Cho S.-J."/>
            <person name="Edsinger-Gonzales E."/>
            <person name="Havlak P."/>
            <person name="Kuo D.-H."/>
            <person name="Larsson T."/>
            <person name="Lv J."/>
            <person name="Arendt D."/>
            <person name="Savage R."/>
            <person name="Osoegawa K."/>
            <person name="de Jong P."/>
            <person name="Lindberg D.R."/>
            <person name="Seaver E.C."/>
            <person name="Weisblat D.A."/>
            <person name="Putnam N.H."/>
            <person name="Grigoriev I.V."/>
            <person name="Rokhsar D.S."/>
        </authorList>
    </citation>
    <scope>NUCLEOTIDE SEQUENCE</scope>
</reference>
<evidence type="ECO:0000313" key="16">
    <source>
        <dbReference type="EnsemblMetazoa" id="HelroP88624"/>
    </source>
</evidence>
<dbReference type="Pfam" id="PF02373">
    <property type="entry name" value="JmjC"/>
    <property type="match status" value="1"/>
</dbReference>
<keyword evidence="11" id="KW-0539">Nucleus</keyword>
<dbReference type="PANTHER" id="PTHR23123">
    <property type="entry name" value="PHD/F-BOX CONTAINING PROTEIN"/>
    <property type="match status" value="1"/>
</dbReference>
<keyword evidence="8" id="KW-0408">Iron</keyword>
<evidence type="ECO:0000256" key="6">
    <source>
        <dbReference type="ARBA" id="ARBA00022964"/>
    </source>
</evidence>
<dbReference type="EMBL" id="KB097605">
    <property type="protein sequence ID" value="ESN93539.1"/>
    <property type="molecule type" value="Genomic_DNA"/>
</dbReference>